<proteinExistence type="predicted"/>
<sequence>MRFTFTIIFVFCFTVLYARNNPTIILDSVEKSVTIDSTKSNRIILLDEINITAKKDYSMDSIYFRKQYASVFNANKPYWKDLFSSKNYFDNTPLPYNRAASSTASIVSINLLSLVNLVGKNKSPITKLQKILLQEEREKYLDHVFSSEKVQKITGLQGDSLFLFIQRYRPNKEELTKMSEYDILTHIKESFKDYRAPRK</sequence>
<name>A0ABV6HES2_9SPHI</name>
<reference evidence="1 2" key="1">
    <citation type="submission" date="2024-09" db="EMBL/GenBank/DDBJ databases">
        <authorList>
            <person name="Sun Q."/>
            <person name="Mori K."/>
        </authorList>
    </citation>
    <scope>NUCLEOTIDE SEQUENCE [LARGE SCALE GENOMIC DNA]</scope>
    <source>
        <strain evidence="1 2">CCM 7765</strain>
    </source>
</reference>
<protein>
    <recommendedName>
        <fullName evidence="3">DUF4294 domain-containing protein</fullName>
    </recommendedName>
</protein>
<dbReference type="RefSeq" id="WP_149105136.1">
    <property type="nucleotide sequence ID" value="NZ_JBHLWO010000001.1"/>
</dbReference>
<dbReference type="Proteomes" id="UP001589774">
    <property type="component" value="Unassembled WGS sequence"/>
</dbReference>
<gene>
    <name evidence="1" type="ORF">ACFFI0_03660</name>
</gene>
<organism evidence="1 2">
    <name type="scientific">Olivibacter oleidegradans</name>
    <dbReference type="NCBI Taxonomy" id="760123"/>
    <lineage>
        <taxon>Bacteria</taxon>
        <taxon>Pseudomonadati</taxon>
        <taxon>Bacteroidota</taxon>
        <taxon>Sphingobacteriia</taxon>
        <taxon>Sphingobacteriales</taxon>
        <taxon>Sphingobacteriaceae</taxon>
        <taxon>Olivibacter</taxon>
    </lineage>
</organism>
<accession>A0ABV6HES2</accession>
<keyword evidence="2" id="KW-1185">Reference proteome</keyword>
<evidence type="ECO:0008006" key="3">
    <source>
        <dbReference type="Google" id="ProtNLM"/>
    </source>
</evidence>
<dbReference type="EMBL" id="JBHLWO010000001">
    <property type="protein sequence ID" value="MFC0317387.1"/>
    <property type="molecule type" value="Genomic_DNA"/>
</dbReference>
<evidence type="ECO:0000313" key="1">
    <source>
        <dbReference type="EMBL" id="MFC0317387.1"/>
    </source>
</evidence>
<comment type="caution">
    <text evidence="1">The sequence shown here is derived from an EMBL/GenBank/DDBJ whole genome shotgun (WGS) entry which is preliminary data.</text>
</comment>
<evidence type="ECO:0000313" key="2">
    <source>
        <dbReference type="Proteomes" id="UP001589774"/>
    </source>
</evidence>